<proteinExistence type="predicted"/>
<dbReference type="PROSITE" id="PS51257">
    <property type="entry name" value="PROKAR_LIPOPROTEIN"/>
    <property type="match status" value="1"/>
</dbReference>
<evidence type="ECO:0000313" key="2">
    <source>
        <dbReference type="Proteomes" id="UP001230496"/>
    </source>
</evidence>
<dbReference type="RefSeq" id="WP_308348721.1">
    <property type="nucleotide sequence ID" value="NZ_CP129971.1"/>
</dbReference>
<accession>A0AA51ND84</accession>
<protein>
    <submittedName>
        <fullName evidence="1">Uncharacterized protein</fullName>
    </submittedName>
</protein>
<keyword evidence="2" id="KW-1185">Reference proteome</keyword>
<organism evidence="1 2">
    <name type="scientific">Marivirga salinarum</name>
    <dbReference type="NCBI Taxonomy" id="3059078"/>
    <lineage>
        <taxon>Bacteria</taxon>
        <taxon>Pseudomonadati</taxon>
        <taxon>Bacteroidota</taxon>
        <taxon>Cytophagia</taxon>
        <taxon>Cytophagales</taxon>
        <taxon>Marivirgaceae</taxon>
        <taxon>Marivirga</taxon>
    </lineage>
</organism>
<dbReference type="EMBL" id="CP129971">
    <property type="protein sequence ID" value="WMN11470.1"/>
    <property type="molecule type" value="Genomic_DNA"/>
</dbReference>
<gene>
    <name evidence="1" type="ORF">QYS49_38475</name>
</gene>
<dbReference type="KEGG" id="msaa:QYS49_38475"/>
<name>A0AA51ND84_9BACT</name>
<dbReference type="Proteomes" id="UP001230496">
    <property type="component" value="Chromosome"/>
</dbReference>
<dbReference type="AlphaFoldDB" id="A0AA51ND84"/>
<reference evidence="1 2" key="1">
    <citation type="submission" date="2023-08" db="EMBL/GenBank/DDBJ databases">
        <title>Comparative genomics and taxonomic characterization of three novel marine species of genus Marivirga.</title>
        <authorList>
            <person name="Muhammad N."/>
            <person name="Kim S.-G."/>
        </authorList>
    </citation>
    <scope>NUCLEOTIDE SEQUENCE [LARGE SCALE GENOMIC DNA]</scope>
    <source>
        <strain evidence="1 2">BDSF4-3</strain>
    </source>
</reference>
<evidence type="ECO:0000313" key="1">
    <source>
        <dbReference type="EMBL" id="WMN11470.1"/>
    </source>
</evidence>
<sequence>MKKEILNLILILLLSCNFIIAADKLPPKILSDIEFTNELSTIKGKKYQQHRLYGKKLNVVNPSSYISDHNRIWDEFKKFEKQMQDGLNKKKTIEIKGETHIYFGGLQAYYLEYEGIKDNEEIWSLYYFAPDMVGTDHYEKYPPKKIYEIRIDTNDKYAHLTRLDTEGYYPNGKINMAGWEKINGTKIALVETYSQAGKTTKYLQHQNENTAEIKIDFNEGEKEIDIAFNRKTGAGKYRHPEVEDGKWLCWNGEMRDVTCENFSQLSDFDNIFKTEKHQETQAELPEEKTETNADNSAKRIIENSRLGYTISVPENASVSYYPLNDGVTGNLKVTTTSMKEDEEWTALLVNSKEVKFMSLTVYMIQEDKEFTYEELKPKFSRLYGIKNPKIINEQDDFVLAGLKGHLFELEQEDGKTKRYMFQHLDGKKRISIQFTVYEQLGNINDYDTAKDYLKNIQIVKM</sequence>